<dbReference type="PANTHER" id="PTHR37461">
    <property type="entry name" value="ANTI-SIGMA-K FACTOR RSKA"/>
    <property type="match status" value="1"/>
</dbReference>
<evidence type="ECO:0000313" key="3">
    <source>
        <dbReference type="Proteomes" id="UP000232163"/>
    </source>
</evidence>
<dbReference type="GO" id="GO:0016989">
    <property type="term" value="F:sigma factor antagonist activity"/>
    <property type="evidence" value="ECO:0007669"/>
    <property type="project" value="TreeGrafter"/>
</dbReference>
<accession>A0A2N9VSQ9</accession>
<gene>
    <name evidence="2" type="ORF">B5P45_26385</name>
</gene>
<dbReference type="EMBL" id="MZMT01000053">
    <property type="protein sequence ID" value="PIO42527.1"/>
    <property type="molecule type" value="Genomic_DNA"/>
</dbReference>
<protein>
    <recommendedName>
        <fullName evidence="1">Anti-sigma K factor RskA C-terminal domain-containing protein</fullName>
    </recommendedName>
</protein>
<sequence>MPGGMSSIPPDDTIPEGDDLVAAEYVLGVLPEPQRREVARRIETDKSFARLVARWQEHFDPLNDQFAPATAPHYLKGAIDHRLFGTETSLPSIPLWSSVNFWRGLAFATLALAVIGFGRDLIEPSTPKPQLVASLEAAGSPVRTLAIYDDPTKKLKMTLVSGDIPQDKSLELWLIAGNEAPVSLGLLKSPQVTEFDLPQAVATKLRDGTTLAISVEPIGGSPSGAPTGAVVAAGTVRGI</sequence>
<dbReference type="PANTHER" id="PTHR37461:SF1">
    <property type="entry name" value="ANTI-SIGMA-K FACTOR RSKA"/>
    <property type="match status" value="1"/>
</dbReference>
<dbReference type="Proteomes" id="UP000232163">
    <property type="component" value="Unassembled WGS sequence"/>
</dbReference>
<evidence type="ECO:0000259" key="1">
    <source>
        <dbReference type="Pfam" id="PF10099"/>
    </source>
</evidence>
<dbReference type="GO" id="GO:0005886">
    <property type="term" value="C:plasma membrane"/>
    <property type="evidence" value="ECO:0007669"/>
    <property type="project" value="InterPro"/>
</dbReference>
<dbReference type="GO" id="GO:0006417">
    <property type="term" value="P:regulation of translation"/>
    <property type="evidence" value="ECO:0007669"/>
    <property type="project" value="TreeGrafter"/>
</dbReference>
<dbReference type="InterPro" id="IPR018764">
    <property type="entry name" value="RskA_C"/>
</dbReference>
<comment type="caution">
    <text evidence="2">The sequence shown here is derived from an EMBL/GenBank/DDBJ whole genome shotgun (WGS) entry which is preliminary data.</text>
</comment>
<dbReference type="Pfam" id="PF10099">
    <property type="entry name" value="RskA_C"/>
    <property type="match status" value="1"/>
</dbReference>
<dbReference type="InterPro" id="IPR051474">
    <property type="entry name" value="Anti-sigma-K/W_factor"/>
</dbReference>
<keyword evidence="3" id="KW-1185">Reference proteome</keyword>
<dbReference type="KEGG" id="pht:BLM14_15925"/>
<name>A0A2N9VSQ9_9HYPH</name>
<reference evidence="2 3" key="1">
    <citation type="journal article" date="2017" name="Int J Environ Stud">
        <title>Does the Miocene-Pliocene relict legume Oxytropis triphylla form nitrogen-fixing nodules with a combination of bacterial strains?</title>
        <authorList>
            <person name="Safronova V."/>
            <person name="Belimov A."/>
            <person name="Sazanova A."/>
            <person name="Kuznetsova I."/>
            <person name="Popova J."/>
            <person name="Andronov E."/>
            <person name="Verkhozina A."/>
            <person name="Tikhonovich I."/>
        </authorList>
    </citation>
    <scope>NUCLEOTIDE SEQUENCE [LARGE SCALE GENOMIC DNA]</scope>
    <source>
        <strain evidence="2 3">Tri-38</strain>
    </source>
</reference>
<proteinExistence type="predicted"/>
<evidence type="ECO:0000313" key="2">
    <source>
        <dbReference type="EMBL" id="PIO42527.1"/>
    </source>
</evidence>
<dbReference type="AlphaFoldDB" id="A0A2N9VSQ9"/>
<feature type="domain" description="Anti-sigma K factor RskA C-terminal" evidence="1">
    <location>
        <begin position="108"/>
        <end position="230"/>
    </location>
</feature>
<organism evidence="2 3">
    <name type="scientific">Phyllobacterium zundukense</name>
    <dbReference type="NCBI Taxonomy" id="1867719"/>
    <lineage>
        <taxon>Bacteria</taxon>
        <taxon>Pseudomonadati</taxon>
        <taxon>Pseudomonadota</taxon>
        <taxon>Alphaproteobacteria</taxon>
        <taxon>Hyphomicrobiales</taxon>
        <taxon>Phyllobacteriaceae</taxon>
        <taxon>Phyllobacterium</taxon>
    </lineage>
</organism>